<accession>A0A4Q7U809</accession>
<evidence type="ECO:0000313" key="3">
    <source>
        <dbReference type="EMBL" id="RZT68648.1"/>
    </source>
</evidence>
<dbReference type="AlphaFoldDB" id="A0A4Q7U809"/>
<protein>
    <recommendedName>
        <fullName evidence="5">Host cell surface-exposed lipoprotein</fullName>
    </recommendedName>
</protein>
<dbReference type="RefSeq" id="WP_130452612.1">
    <property type="nucleotide sequence ID" value="NZ_QYAG01000004.1"/>
</dbReference>
<feature type="signal peptide" evidence="2">
    <location>
        <begin position="1"/>
        <end position="27"/>
    </location>
</feature>
<evidence type="ECO:0000313" key="4">
    <source>
        <dbReference type="Proteomes" id="UP000291832"/>
    </source>
</evidence>
<name>A0A4Q7U809_9MICO</name>
<dbReference type="Proteomes" id="UP000291832">
    <property type="component" value="Unassembled WGS sequence"/>
</dbReference>
<evidence type="ECO:0000256" key="2">
    <source>
        <dbReference type="SAM" id="SignalP"/>
    </source>
</evidence>
<evidence type="ECO:0000256" key="1">
    <source>
        <dbReference type="SAM" id="MobiDB-lite"/>
    </source>
</evidence>
<sequence>MKRTQFRQTLTVLVGAALLGSSLVSCAAAESPAPAAPSEATTAPSTTAAPGPTNAADPAATAAPTDGDTIERCHELFTDVLRAYKAEGRYREIGEVNRQRGVDCDPSRYETLAEFTARIDEVAASYSAELGVEF</sequence>
<reference evidence="3 4" key="1">
    <citation type="journal article" date="2015" name="Stand. Genomic Sci.">
        <title>Genomic Encyclopedia of Bacterial and Archaeal Type Strains, Phase III: the genomes of soil and plant-associated and newly described type strains.</title>
        <authorList>
            <person name="Whitman W.B."/>
            <person name="Woyke T."/>
            <person name="Klenk H.P."/>
            <person name="Zhou Y."/>
            <person name="Lilburn T.G."/>
            <person name="Beck B.J."/>
            <person name="De Vos P."/>
            <person name="Vandamme P."/>
            <person name="Eisen J.A."/>
            <person name="Garrity G."/>
            <person name="Hugenholtz P."/>
            <person name="Kyrpides N.C."/>
        </authorList>
    </citation>
    <scope>NUCLEOTIDE SEQUENCE [LARGE SCALE GENOMIC DNA]</scope>
    <source>
        <strain evidence="3 4">RF6</strain>
    </source>
</reference>
<keyword evidence="4" id="KW-1185">Reference proteome</keyword>
<keyword evidence="2" id="KW-0732">Signal</keyword>
<feature type="chain" id="PRO_5038818709" description="Host cell surface-exposed lipoprotein" evidence="2">
    <location>
        <begin position="28"/>
        <end position="134"/>
    </location>
</feature>
<dbReference type="EMBL" id="SHKI01000002">
    <property type="protein sequence ID" value="RZT68648.1"/>
    <property type="molecule type" value="Genomic_DNA"/>
</dbReference>
<feature type="region of interest" description="Disordered" evidence="1">
    <location>
        <begin position="30"/>
        <end position="68"/>
    </location>
</feature>
<dbReference type="PROSITE" id="PS51257">
    <property type="entry name" value="PROKAR_LIPOPROTEIN"/>
    <property type="match status" value="1"/>
</dbReference>
<proteinExistence type="predicted"/>
<gene>
    <name evidence="3" type="ORF">EV139_0374</name>
</gene>
<organism evidence="3 4">
    <name type="scientific">Leucobacter luti</name>
    <dbReference type="NCBI Taxonomy" id="340320"/>
    <lineage>
        <taxon>Bacteria</taxon>
        <taxon>Bacillati</taxon>
        <taxon>Actinomycetota</taxon>
        <taxon>Actinomycetes</taxon>
        <taxon>Micrococcales</taxon>
        <taxon>Microbacteriaceae</taxon>
        <taxon>Leucobacter</taxon>
    </lineage>
</organism>
<comment type="caution">
    <text evidence="3">The sequence shown here is derived from an EMBL/GenBank/DDBJ whole genome shotgun (WGS) entry which is preliminary data.</text>
</comment>
<evidence type="ECO:0008006" key="5">
    <source>
        <dbReference type="Google" id="ProtNLM"/>
    </source>
</evidence>
<feature type="compositionally biased region" description="Low complexity" evidence="1">
    <location>
        <begin position="30"/>
        <end position="67"/>
    </location>
</feature>